<name>A0A654AGU5_SPHMU</name>
<reference evidence="1 2" key="1">
    <citation type="submission" date="2019-10" db="EMBL/GenBank/DDBJ databases">
        <authorList>
            <person name="Karimi E."/>
        </authorList>
    </citation>
    <scope>NUCLEOTIDE SEQUENCE [LARGE SCALE GENOMIC DNA]</scope>
    <source>
        <strain evidence="1">Sphingobacterium sp. 8BC</strain>
    </source>
</reference>
<evidence type="ECO:0000313" key="2">
    <source>
        <dbReference type="Proteomes" id="UP000432350"/>
    </source>
</evidence>
<sequence>MPSQINDNINRAKADYFRKIKDYRTYFTFSMRVDGIHP</sequence>
<dbReference type="EMBL" id="CABWMV010000007">
    <property type="protein sequence ID" value="VXC67036.1"/>
    <property type="molecule type" value="Genomic_DNA"/>
</dbReference>
<gene>
    <name evidence="1" type="ORF">SPHINGO8BC_150402</name>
</gene>
<accession>A0A654AGU5</accession>
<protein>
    <submittedName>
        <fullName evidence="1">Uncharacterized protein</fullName>
    </submittedName>
</protein>
<dbReference type="Proteomes" id="UP000432350">
    <property type="component" value="Unassembled WGS sequence"/>
</dbReference>
<evidence type="ECO:0000313" key="1">
    <source>
        <dbReference type="EMBL" id="VXC67036.1"/>
    </source>
</evidence>
<proteinExistence type="predicted"/>
<dbReference type="AlphaFoldDB" id="A0A654AGU5"/>
<organism evidence="1 2">
    <name type="scientific">Sphingobacterium multivorum</name>
    <dbReference type="NCBI Taxonomy" id="28454"/>
    <lineage>
        <taxon>Bacteria</taxon>
        <taxon>Pseudomonadati</taxon>
        <taxon>Bacteroidota</taxon>
        <taxon>Sphingobacteriia</taxon>
        <taxon>Sphingobacteriales</taxon>
        <taxon>Sphingobacteriaceae</taxon>
        <taxon>Sphingobacterium</taxon>
    </lineage>
</organism>